<dbReference type="GO" id="GO:0003968">
    <property type="term" value="F:RNA-directed RNA polymerase activity"/>
    <property type="evidence" value="ECO:0007669"/>
    <property type="project" value="InterPro"/>
</dbReference>
<keyword evidence="4" id="KW-0693">Viral RNA replication</keyword>
<dbReference type="GO" id="GO:0006396">
    <property type="term" value="P:RNA processing"/>
    <property type="evidence" value="ECO:0007669"/>
    <property type="project" value="InterPro"/>
</dbReference>
<evidence type="ECO:0000259" key="6">
    <source>
        <dbReference type="PROSITE" id="PS50507"/>
    </source>
</evidence>
<evidence type="ECO:0000313" key="9">
    <source>
        <dbReference type="EMBL" id="WMW30035.1"/>
    </source>
</evidence>
<evidence type="ECO:0000256" key="5">
    <source>
        <dbReference type="SAM" id="MobiDB-lite"/>
    </source>
</evidence>
<dbReference type="Pfam" id="PF01660">
    <property type="entry name" value="Vmethyltransf"/>
    <property type="match status" value="1"/>
</dbReference>
<keyword evidence="1" id="KW-0808">Transferase</keyword>
<proteinExistence type="predicted"/>
<dbReference type="PROSITE" id="PS51743">
    <property type="entry name" value="ALPHAVIRUS_MT"/>
    <property type="match status" value="1"/>
</dbReference>
<dbReference type="InterPro" id="IPR001788">
    <property type="entry name" value="RNA-dep_RNA_pol_alsuvir"/>
</dbReference>
<feature type="domain" description="RdRp catalytic" evidence="6">
    <location>
        <begin position="2252"/>
        <end position="2364"/>
    </location>
</feature>
<feature type="domain" description="(+)RNA virus helicase C-terminal" evidence="7">
    <location>
        <begin position="1658"/>
        <end position="1991"/>
    </location>
</feature>
<dbReference type="InterPro" id="IPR027417">
    <property type="entry name" value="P-loop_NTPase"/>
</dbReference>
<dbReference type="CDD" id="cd23253">
    <property type="entry name" value="Closteroviridae_RdRp"/>
    <property type="match status" value="1"/>
</dbReference>
<dbReference type="GO" id="GO:0039694">
    <property type="term" value="P:viral RNA genome replication"/>
    <property type="evidence" value="ECO:0007669"/>
    <property type="project" value="InterPro"/>
</dbReference>
<dbReference type="PROSITE" id="PS50507">
    <property type="entry name" value="RDRP_SSRNA_POS"/>
    <property type="match status" value="1"/>
</dbReference>
<feature type="region of interest" description="Disordered" evidence="5">
    <location>
        <begin position="41"/>
        <end position="68"/>
    </location>
</feature>
<dbReference type="Pfam" id="PF00978">
    <property type="entry name" value="RdRP_2"/>
    <property type="match status" value="1"/>
</dbReference>
<keyword evidence="3" id="KW-0067">ATP-binding</keyword>
<dbReference type="Gene3D" id="3.40.50.300">
    <property type="entry name" value="P-loop containing nucleotide triphosphate hydrolases"/>
    <property type="match status" value="2"/>
</dbReference>
<dbReference type="InterPro" id="IPR047308">
    <property type="entry name" value="Closteroviridae_RdRp"/>
</dbReference>
<dbReference type="GO" id="GO:0016556">
    <property type="term" value="P:mRNA modification"/>
    <property type="evidence" value="ECO:0007669"/>
    <property type="project" value="InterPro"/>
</dbReference>
<feature type="domain" description="Alphavirus-like MT" evidence="8">
    <location>
        <begin position="554"/>
        <end position="733"/>
    </location>
</feature>
<name>A0AA51UNJ2_9VIRU</name>
<protein>
    <submittedName>
        <fullName evidence="9">1a/1b fusion polyprotein</fullName>
    </submittedName>
</protein>
<evidence type="ECO:0000256" key="2">
    <source>
        <dbReference type="ARBA" id="ARBA00022695"/>
    </source>
</evidence>
<keyword evidence="2" id="KW-0548">Nucleotidyltransferase</keyword>
<dbReference type="GO" id="GO:0005524">
    <property type="term" value="F:ATP binding"/>
    <property type="evidence" value="ECO:0007669"/>
    <property type="project" value="UniProtKB-KW"/>
</dbReference>
<dbReference type="InterPro" id="IPR027351">
    <property type="entry name" value="(+)RNA_virus_helicase_core_dom"/>
</dbReference>
<dbReference type="SUPFAM" id="SSF52540">
    <property type="entry name" value="P-loop containing nucleoside triphosphate hydrolases"/>
    <property type="match status" value="1"/>
</dbReference>
<evidence type="ECO:0000259" key="8">
    <source>
        <dbReference type="PROSITE" id="PS51743"/>
    </source>
</evidence>
<accession>A0AA51UNJ2</accession>
<feature type="compositionally biased region" description="Low complexity" evidence="5">
    <location>
        <begin position="43"/>
        <end position="55"/>
    </location>
</feature>
<evidence type="ECO:0000256" key="3">
    <source>
        <dbReference type="ARBA" id="ARBA00022840"/>
    </source>
</evidence>
<dbReference type="Pfam" id="PF01443">
    <property type="entry name" value="Viral_helicase1"/>
    <property type="match status" value="1"/>
</dbReference>
<evidence type="ECO:0000259" key="7">
    <source>
        <dbReference type="PROSITE" id="PS51657"/>
    </source>
</evidence>
<reference evidence="9" key="1">
    <citation type="submission" date="2023-06" db="EMBL/GenBank/DDBJ databases">
        <authorList>
            <person name="kwak M."/>
            <person name="Khatun F."/>
            <person name="Kil E.-J."/>
        </authorList>
    </citation>
    <scope>NUCLEOTIDE SEQUENCE</scope>
    <source>
        <strain evidence="9">Soy-bsmrau</strain>
    </source>
</reference>
<dbReference type="GO" id="GO:0003723">
    <property type="term" value="F:RNA binding"/>
    <property type="evidence" value="ECO:0007669"/>
    <property type="project" value="InterPro"/>
</dbReference>
<keyword evidence="3" id="KW-0547">Nucleotide-binding</keyword>
<sequence length="2492" mass="285410">MAVTLPQTHPLLPRGCAVPRCGVAYFLRCVPRDWYASRTYPTNQNKNIKQNNKQRNSTRLGPGQARGHAVPRQLVNKVSFKRRLVSPGQNPVKIQILSNGNAILIPQPRSFYSERLNVLRRICGIPNCRFNRMPKAVLYKLGYNVEKINEIIDQTMNSKVGGAPNESSELTETIQGATRFGDGYEIKNYNNFSRVDILVSFNRYVGSSYMCKFVLEFKYDKNQKLVDIIVSLVKAYSTTPGQPYCRPFSLFSRTDSQQFRAKILLASILVKVPDYAQYCGVYFGKLYGQRITAARSMIFTACQQYLTYMRSKVGSAQKPISTASVNKKNSTPNRCSVLHFTRRNGYEYFVVKFNDGKTFRINNSRFAIKEMYNLTLTNGCYYIHPKCFTPSWERFESCGNRFCWIPAFAKANIRMPRDLVPYPELNYGYLIQCGLESVLNGRLKKVRDGYFHFDVNYNSNVKNLRFGSKVGVKLDNDMDGILKNIELLYDDISAGIISGCQLRGDNPLINTITSRLSNQINEACKLPKDLVIPTCMTSRQKRELSEAFPEINFDFKESSYSTHALATAMRHAENYLLARKYGFKDFIDAGGDVTHYLGKMVSNVHVCSPIVDIKDSHRHTTRSNKLDRMIGVCEDVDMCENLTQNCSVVKPNIIAVEVYDMTLVDYARALLSHKAKRVDFSVIIPPEIYDEDCDVSLFDDSVNVKCEGDTVVYSYGSSGESYQHNRENLKQILATQIFEVDGVIFKKTLESSRKQLHFYSVVPCSDMINGRYVVETHYSRSELDRLYIRVPVEDERMVLQHMKIKMDKANFHSLVEYAMNTVLRLDEKAYEYIMSQYRARKSISIKGGKVTQVGADLHPKAVSSLVGTIAGYALRLREQSHKSAKLAYSEYYTPSLFRMICKIIAIVLKKIFNWTSLKLTEVIKYITPASILKEISSNQCCIYEFQGEYRFKQDVTIVGQKRHRHILTESFEKFKKYTEKVHENLEMYTAGKEELFNTDIQTTLNEIFDLGGAGNVSHCGLDGLKLLSFSTYNRIYSLLMYWLNDEKRAIKYTNYICAVWDYFRNFSLSAIDFVKSALVDIFMSIKTGVATMSDTVAKNLRRAAKTMHNIIKRRNADWEQQLEDMLAKTDEIYGSTLPSKIPKENVKHDSEDTLNIEALFDLGNEGGSYSFNYKLKPVSNTIMRVTTKFIHNAKVICIKFVNYLLKISGLVREKYETFRSFLIKTVNKMCETESIVTIINGVSFTVANLFVAAILGDVNFLRLFVASCMSVFYRVSKVGQRWFGSDAVGDAMASLITTPNYLGLLVSPVKVIASRALSARLKWKISPFVKDEVKALTIIGGEVNNKYNFDWFNPQFLRHLLGVATMILLISPRFGFCLIISLILLNDYVKFLRTRCVGANIFLSYGSVLKRTVPSEKYKRLKSIFAKKFNTSILNPKQNNIEEDVIESGGEEEICRVGAKPIDSDVEVELDYSGKEIKNDTKHINWGSDVSSVNASDHIDGLNFSVLNPTVDRTQINCSVQFPLSHALLSFPMTDYHDFIPTGEELIDCVSEFYHLEAKKLHDEMGRLNNAVRTYFEQTLQGKSVRDAVWAMRNWFNDTSVYINLDSKNWYRLGKGDKGPATLEASCKYTIENNLIDFTTKSPGVVFCSDELVGMFCNKRCLALEPILKQNLDKIRAIRSKDVVFYNKPPGAGKTTTIVNSMYDDVKKGVVSVALTHTSNGKKEIIEKLKKRGVSAAQKMVYTYDSVLMNATEAAVDKVYCDEIFMVHAGEWLATMSLFKTNVIQCYGDRNQIPFINRVAHTTCRYHKDTYLSFKTIDDNISYRCPVDVCYLLSTLTDETGQLLYPNGVYPAGDNREVFRSMEVEPINSVHDVTHDSKAKCISFTRPEREEIDASLQRSGVSGQSVQTVHEVQGGTFPTVYLHRLRKYDNPLYENINQFVVSISRHTERMKYRVITDKLFDKIGERISAISSVQDYVIKNTCLNSVFSVFNLRIDHPRTSSCFSRPSASHFQAVNDFMNLVNPNISAYEYIHRTLLFEYHDFELPYLEDVDIRMNKSKVYMPGEYIITNLLGKGERARPNTWKQALISLSKRNFSAPRINEKLDTMATAKKLCDGLFRCFNFSKLLEHYDPVVPDINKIGEWLSTRDSSKYGKLKRNLNHTLLLDQFQPLKFMIKSDMKPKMDMSSYSTYDPPANIIYYQNVVNLFYSPLFLEIFDRITYCLSDKVIMYSGMNLETLSDLIAANLKLPINCYHTTEIDFRMFDKSQGIPFKMYEELVYKCFKFSDEMYENFKFTEYFTRYKGDCGVAGELGAQRRTGSPNTWLSNTLVTLGIIMVEYDLDDIELILVSGDDSLLFSKRPLPNVVTEINRDFGFEAKFIMNSVPYFCSKFIYSDGGRIKVTPDAQRMFEKLSSPIRRRDFDEGTLLKERFISYKDLMSDYMKDTTCIHIDHMLSIRHNIPPMSSYAALCYIHCMFANMVAFRKLWDDRFSVNI</sequence>
<evidence type="ECO:0000256" key="1">
    <source>
        <dbReference type="ARBA" id="ARBA00022679"/>
    </source>
</evidence>
<dbReference type="GO" id="GO:0008174">
    <property type="term" value="F:mRNA methyltransferase activity"/>
    <property type="evidence" value="ECO:0007669"/>
    <property type="project" value="UniProtKB-UniRule"/>
</dbReference>
<evidence type="ECO:0000256" key="4">
    <source>
        <dbReference type="ARBA" id="ARBA00022953"/>
    </source>
</evidence>
<dbReference type="EMBL" id="OR215422">
    <property type="protein sequence ID" value="WMW30035.1"/>
    <property type="molecule type" value="Genomic_RNA"/>
</dbReference>
<dbReference type="InterPro" id="IPR043502">
    <property type="entry name" value="DNA/RNA_pol_sf"/>
</dbReference>
<dbReference type="PROSITE" id="PS51657">
    <property type="entry name" value="PSRV_HELICASE"/>
    <property type="match status" value="1"/>
</dbReference>
<dbReference type="InterPro" id="IPR007094">
    <property type="entry name" value="RNA-dir_pol_PSvirus"/>
</dbReference>
<dbReference type="InterPro" id="IPR002588">
    <property type="entry name" value="Alphavirus-like_MT_dom"/>
</dbReference>
<organism evidence="9">
    <name type="scientific">Soybean mild yellows Bangladesh virus</name>
    <dbReference type="NCBI Taxonomy" id="3074303"/>
    <lineage>
        <taxon>Viruses</taxon>
        <taxon>Riboviria</taxon>
    </lineage>
</organism>
<dbReference type="GO" id="GO:0006351">
    <property type="term" value="P:DNA-templated transcription"/>
    <property type="evidence" value="ECO:0007669"/>
    <property type="project" value="InterPro"/>
</dbReference>
<dbReference type="SUPFAM" id="SSF56672">
    <property type="entry name" value="DNA/RNA polymerases"/>
    <property type="match status" value="1"/>
</dbReference>